<feature type="compositionally biased region" description="Polar residues" evidence="1">
    <location>
        <begin position="185"/>
        <end position="194"/>
    </location>
</feature>
<protein>
    <recommendedName>
        <fullName evidence="5">Ppe family protein</fullName>
    </recommendedName>
</protein>
<dbReference type="HOGENOM" id="CLU_1338409_0_0_1"/>
<accession>A0A0B1P4H4</accession>
<feature type="compositionally biased region" description="Basic and acidic residues" evidence="1">
    <location>
        <begin position="150"/>
        <end position="168"/>
    </location>
</feature>
<evidence type="ECO:0008006" key="5">
    <source>
        <dbReference type="Google" id="ProtNLM"/>
    </source>
</evidence>
<proteinExistence type="predicted"/>
<dbReference type="EMBL" id="JNVN01002234">
    <property type="protein sequence ID" value="KHJ32230.1"/>
    <property type="molecule type" value="Genomic_DNA"/>
</dbReference>
<dbReference type="Proteomes" id="UP000030854">
    <property type="component" value="Unassembled WGS sequence"/>
</dbReference>
<evidence type="ECO:0000313" key="4">
    <source>
        <dbReference type="Proteomes" id="UP000030854"/>
    </source>
</evidence>
<reference evidence="3 4" key="1">
    <citation type="journal article" date="2014" name="BMC Genomics">
        <title>Adaptive genomic structural variation in the grape powdery mildew pathogen, Erysiphe necator.</title>
        <authorList>
            <person name="Jones L."/>
            <person name="Riaz S."/>
            <person name="Morales-Cruz A."/>
            <person name="Amrine K.C."/>
            <person name="McGuire B."/>
            <person name="Gubler W.D."/>
            <person name="Walker M.A."/>
            <person name="Cantu D."/>
        </authorList>
    </citation>
    <scope>NUCLEOTIDE SEQUENCE [LARGE SCALE GENOMIC DNA]</scope>
    <source>
        <strain evidence="4">c</strain>
    </source>
</reference>
<sequence length="205" mass="21815">MRYFEILSLLTFVNVAFAGPFSQQIRARDPSKGASASSVSSPNAIESTYSSVSSQVATKNSVLHAAGDFGQDAGIAFNANNILTSMSDQDANKNAISAQGAKTTDDQRNANTIPSILQSSSTDANGQNMAALKLRSTAGVSGSTSSNKNSKNENRKRNNQDTANERFNNRNRGGNKNNDNKDEQGASSSNQRQSGDVDKAPREKM</sequence>
<feature type="signal peptide" evidence="2">
    <location>
        <begin position="1"/>
        <end position="18"/>
    </location>
</feature>
<feature type="compositionally biased region" description="Basic and acidic residues" evidence="1">
    <location>
        <begin position="195"/>
        <end position="205"/>
    </location>
</feature>
<feature type="chain" id="PRO_5002058906" description="Ppe family protein" evidence="2">
    <location>
        <begin position="19"/>
        <end position="205"/>
    </location>
</feature>
<keyword evidence="4" id="KW-1185">Reference proteome</keyword>
<keyword evidence="2" id="KW-0732">Signal</keyword>
<gene>
    <name evidence="3" type="ORF">EV44_g0599</name>
</gene>
<organism evidence="3 4">
    <name type="scientific">Uncinula necator</name>
    <name type="common">Grape powdery mildew</name>
    <dbReference type="NCBI Taxonomy" id="52586"/>
    <lineage>
        <taxon>Eukaryota</taxon>
        <taxon>Fungi</taxon>
        <taxon>Dikarya</taxon>
        <taxon>Ascomycota</taxon>
        <taxon>Pezizomycotina</taxon>
        <taxon>Leotiomycetes</taxon>
        <taxon>Erysiphales</taxon>
        <taxon>Erysiphaceae</taxon>
        <taxon>Erysiphe</taxon>
    </lineage>
</organism>
<evidence type="ECO:0000256" key="1">
    <source>
        <dbReference type="SAM" id="MobiDB-lite"/>
    </source>
</evidence>
<name>A0A0B1P4H4_UNCNE</name>
<dbReference type="AlphaFoldDB" id="A0A0B1P4H4"/>
<evidence type="ECO:0000256" key="2">
    <source>
        <dbReference type="SAM" id="SignalP"/>
    </source>
</evidence>
<comment type="caution">
    <text evidence="3">The sequence shown here is derived from an EMBL/GenBank/DDBJ whole genome shotgun (WGS) entry which is preliminary data.</text>
</comment>
<evidence type="ECO:0000313" key="3">
    <source>
        <dbReference type="EMBL" id="KHJ32230.1"/>
    </source>
</evidence>
<feature type="region of interest" description="Disordered" evidence="1">
    <location>
        <begin position="136"/>
        <end position="205"/>
    </location>
</feature>